<evidence type="ECO:0000313" key="8">
    <source>
        <dbReference type="Proteomes" id="UP001500459"/>
    </source>
</evidence>
<keyword evidence="3 6" id="KW-0812">Transmembrane</keyword>
<organism evidence="7 8">
    <name type="scientific">Aquimarina addita</name>
    <dbReference type="NCBI Taxonomy" id="870485"/>
    <lineage>
        <taxon>Bacteria</taxon>
        <taxon>Pseudomonadati</taxon>
        <taxon>Bacteroidota</taxon>
        <taxon>Flavobacteriia</taxon>
        <taxon>Flavobacteriales</taxon>
        <taxon>Flavobacteriaceae</taxon>
        <taxon>Aquimarina</taxon>
    </lineage>
</organism>
<dbReference type="RefSeq" id="WP_344926325.1">
    <property type="nucleotide sequence ID" value="NZ_BAABCW010000005.1"/>
</dbReference>
<proteinExistence type="predicted"/>
<gene>
    <name evidence="7" type="ORF">GCM10022393_16300</name>
</gene>
<feature type="transmembrane region" description="Helical" evidence="6">
    <location>
        <begin position="230"/>
        <end position="248"/>
    </location>
</feature>
<evidence type="ECO:0000256" key="3">
    <source>
        <dbReference type="ARBA" id="ARBA00022692"/>
    </source>
</evidence>
<dbReference type="EMBL" id="BAABCW010000005">
    <property type="protein sequence ID" value="GAA4115911.1"/>
    <property type="molecule type" value="Genomic_DNA"/>
</dbReference>
<feature type="transmembrane region" description="Helical" evidence="6">
    <location>
        <begin position="260"/>
        <end position="278"/>
    </location>
</feature>
<dbReference type="Gene3D" id="1.10.357.140">
    <property type="entry name" value="UbiA prenyltransferase"/>
    <property type="match status" value="1"/>
</dbReference>
<protein>
    <recommendedName>
        <fullName evidence="9">Prenyltransferase</fullName>
    </recommendedName>
</protein>
<evidence type="ECO:0000256" key="2">
    <source>
        <dbReference type="ARBA" id="ARBA00022475"/>
    </source>
</evidence>
<evidence type="ECO:0000313" key="7">
    <source>
        <dbReference type="EMBL" id="GAA4115911.1"/>
    </source>
</evidence>
<feature type="transmembrane region" description="Helical" evidence="6">
    <location>
        <begin position="35"/>
        <end position="53"/>
    </location>
</feature>
<evidence type="ECO:0000256" key="4">
    <source>
        <dbReference type="ARBA" id="ARBA00022989"/>
    </source>
</evidence>
<accession>A0ABP7XGI4</accession>
<evidence type="ECO:0000256" key="5">
    <source>
        <dbReference type="ARBA" id="ARBA00023136"/>
    </source>
</evidence>
<keyword evidence="2" id="KW-1003">Cell membrane</keyword>
<comment type="caution">
    <text evidence="7">The sequence shown here is derived from an EMBL/GenBank/DDBJ whole genome shotgun (WGS) entry which is preliminary data.</text>
</comment>
<dbReference type="InterPro" id="IPR000537">
    <property type="entry name" value="UbiA_prenyltransferase"/>
</dbReference>
<keyword evidence="8" id="KW-1185">Reference proteome</keyword>
<keyword evidence="5 6" id="KW-0472">Membrane</keyword>
<dbReference type="InterPro" id="IPR044878">
    <property type="entry name" value="UbiA_sf"/>
</dbReference>
<sequence length="287" mass="33195">MNLIDLKISRPGLWFPTLWIYLVPFSNEVGFWKTIPFWLGILFVTFPLNYLVYGLNDYNDKEADAVNDRKGNFLFGAKASAVQLASVPKKMMILIIPFIILFTIMSGYKMFILLAVMIFVNIIYNFEPFRIKERPPFEIIIQVGYVVTAYFCTELNDLPALPWQTMLYLGLFAFQAHIAGEIMDIEPDIIAGKRTTATLLKRQKTKLLMLLLLVVEVYILWFWFNDIVLAGFLAVFSIWLFLDVFIIFKEKPYTLSQMKLFGYAINISAIASMAWTLYAGKLMMPVF</sequence>
<evidence type="ECO:0000256" key="6">
    <source>
        <dbReference type="SAM" id="Phobius"/>
    </source>
</evidence>
<dbReference type="Pfam" id="PF01040">
    <property type="entry name" value="UbiA"/>
    <property type="match status" value="1"/>
</dbReference>
<feature type="transmembrane region" description="Helical" evidence="6">
    <location>
        <begin position="207"/>
        <end position="224"/>
    </location>
</feature>
<name>A0ABP7XGI4_9FLAO</name>
<comment type="subcellular location">
    <subcellularLocation>
        <location evidence="1">Membrane</location>
        <topology evidence="1">Multi-pass membrane protein</topology>
    </subcellularLocation>
</comment>
<feature type="transmembrane region" description="Helical" evidence="6">
    <location>
        <begin position="91"/>
        <end position="124"/>
    </location>
</feature>
<evidence type="ECO:0008006" key="9">
    <source>
        <dbReference type="Google" id="ProtNLM"/>
    </source>
</evidence>
<evidence type="ECO:0000256" key="1">
    <source>
        <dbReference type="ARBA" id="ARBA00004141"/>
    </source>
</evidence>
<keyword evidence="4 6" id="KW-1133">Transmembrane helix</keyword>
<dbReference type="Proteomes" id="UP001500459">
    <property type="component" value="Unassembled WGS sequence"/>
</dbReference>
<reference evidence="8" key="1">
    <citation type="journal article" date="2019" name="Int. J. Syst. Evol. Microbiol.">
        <title>The Global Catalogue of Microorganisms (GCM) 10K type strain sequencing project: providing services to taxonomists for standard genome sequencing and annotation.</title>
        <authorList>
            <consortium name="The Broad Institute Genomics Platform"/>
            <consortium name="The Broad Institute Genome Sequencing Center for Infectious Disease"/>
            <person name="Wu L."/>
            <person name="Ma J."/>
        </authorList>
    </citation>
    <scope>NUCLEOTIDE SEQUENCE [LARGE SCALE GENOMIC DNA]</scope>
    <source>
        <strain evidence="8">JCM 17106</strain>
    </source>
</reference>